<evidence type="ECO:0000313" key="4">
    <source>
        <dbReference type="Proteomes" id="UP000698800"/>
    </source>
</evidence>
<dbReference type="EMBL" id="JAGHQL010000104">
    <property type="protein sequence ID" value="KAH0538559.1"/>
    <property type="molecule type" value="Genomic_DNA"/>
</dbReference>
<dbReference type="InterPro" id="IPR056681">
    <property type="entry name" value="DUF7779"/>
</dbReference>
<evidence type="ECO:0000256" key="1">
    <source>
        <dbReference type="SAM" id="MobiDB-lite"/>
    </source>
</evidence>
<dbReference type="InterPro" id="IPR053137">
    <property type="entry name" value="NLR-like"/>
</dbReference>
<gene>
    <name evidence="3" type="ORF">FGG08_004847</name>
</gene>
<organism evidence="3 4">
    <name type="scientific">Glutinoglossum americanum</name>
    <dbReference type="NCBI Taxonomy" id="1670608"/>
    <lineage>
        <taxon>Eukaryota</taxon>
        <taxon>Fungi</taxon>
        <taxon>Dikarya</taxon>
        <taxon>Ascomycota</taxon>
        <taxon>Pezizomycotina</taxon>
        <taxon>Geoglossomycetes</taxon>
        <taxon>Geoglossales</taxon>
        <taxon>Geoglossaceae</taxon>
        <taxon>Glutinoglossum</taxon>
    </lineage>
</organism>
<dbReference type="PANTHER" id="PTHR46082">
    <property type="entry name" value="ATP/GTP-BINDING PROTEIN-RELATED"/>
    <property type="match status" value="1"/>
</dbReference>
<accession>A0A9P8L3H5</accession>
<reference evidence="3" key="1">
    <citation type="submission" date="2021-03" db="EMBL/GenBank/DDBJ databases">
        <title>Comparative genomics and phylogenomic investigation of the class Geoglossomycetes provide insights into ecological specialization and systematics.</title>
        <authorList>
            <person name="Melie T."/>
            <person name="Pirro S."/>
            <person name="Miller A.N."/>
            <person name="Quandt A."/>
        </authorList>
    </citation>
    <scope>NUCLEOTIDE SEQUENCE</scope>
    <source>
        <strain evidence="3">GBOQ0MN5Z8</strain>
    </source>
</reference>
<keyword evidence="4" id="KW-1185">Reference proteome</keyword>
<dbReference type="NCBIfam" id="NF040586">
    <property type="entry name" value="FxSxx_TPR"/>
    <property type="match status" value="1"/>
</dbReference>
<dbReference type="InterPro" id="IPR019734">
    <property type="entry name" value="TPR_rpt"/>
</dbReference>
<dbReference type="SUPFAM" id="SSF52540">
    <property type="entry name" value="P-loop containing nucleoside triphosphate hydrolases"/>
    <property type="match status" value="1"/>
</dbReference>
<dbReference type="Gene3D" id="1.25.40.10">
    <property type="entry name" value="Tetratricopeptide repeat domain"/>
    <property type="match status" value="2"/>
</dbReference>
<dbReference type="Proteomes" id="UP000698800">
    <property type="component" value="Unassembled WGS sequence"/>
</dbReference>
<evidence type="ECO:0000259" key="2">
    <source>
        <dbReference type="Pfam" id="PF25000"/>
    </source>
</evidence>
<dbReference type="SUPFAM" id="SSF48452">
    <property type="entry name" value="TPR-like"/>
    <property type="match status" value="1"/>
</dbReference>
<dbReference type="Gene3D" id="3.40.50.300">
    <property type="entry name" value="P-loop containing nucleotide triphosphate hydrolases"/>
    <property type="match status" value="1"/>
</dbReference>
<dbReference type="Pfam" id="PF25000">
    <property type="entry name" value="DUF7779"/>
    <property type="match status" value="1"/>
</dbReference>
<feature type="region of interest" description="Disordered" evidence="1">
    <location>
        <begin position="28"/>
        <end position="48"/>
    </location>
</feature>
<name>A0A9P8L3H5_9PEZI</name>
<protein>
    <recommendedName>
        <fullName evidence="2">DUF7779 domain-containing protein</fullName>
    </recommendedName>
</protein>
<feature type="domain" description="DUF7779" evidence="2">
    <location>
        <begin position="369"/>
        <end position="443"/>
    </location>
</feature>
<comment type="caution">
    <text evidence="3">The sequence shown here is derived from an EMBL/GenBank/DDBJ whole genome shotgun (WGS) entry which is preliminary data.</text>
</comment>
<evidence type="ECO:0000313" key="3">
    <source>
        <dbReference type="EMBL" id="KAH0538559.1"/>
    </source>
</evidence>
<dbReference type="PANTHER" id="PTHR46082:SF6">
    <property type="entry name" value="AAA+ ATPASE DOMAIN-CONTAINING PROTEIN-RELATED"/>
    <property type="match status" value="1"/>
</dbReference>
<dbReference type="OrthoDB" id="20872at2759"/>
<sequence length="850" mass="94422">MCSSPGCELVMEAVKRYAGEAPTVVQKRWSEEETTRKRKRRQEAAELVDGLQSPGQSMVIEMSQGSRGNPGLIQQAELPFERNGGFVGREDVIASVKSKFLSPGCNRRVALYGLGGIGLYLTGVVGRKTQIALEYTYRLRYDSPETSVFWVHGSSYSRFEQSYRGIAKAVGIRGIEDPKADLFELVNGWFRSEGRSGDWLVVLDNADDISLYFDDVRVLAGQAVTGASSGKRTLFSCLPQGSRGSILVTTRSRAAATKITGGGATIPVERMSTAEAEALLNVKLDGEPVDRGDAIRLFEESDSLPLCISQVAAFCRETGQSVSDYLEAYRSSDSDKFELLGHEFGDFARDPEVPNAVLATWVISFNRIKRQDPRAADLISLMSFFDPQRIPESLLRQRADESTTKFKSAIGILKAFSFVIVSSDNKTLNVHRLVHLSTRYWLSEHGEREKWIRIALELLSERYPHGDYQNRNTCAELLPHAQSVLSHDRVVQTHGVARSNLLCHISQYHNICGKYDNAYFEAAEALVLREEALGKEHPHTLVALSKLALVLHSQGKYVAAEEMHRRALEGKAKALGKEHPDTLITLNNLALALDGQGKYEAAEEMHRRVLEGRAKTLGKEHPSTLTSLNNLASVFHSQGKYETAEKMYRRVLEGEVKTLGKEHPDTLTTLNNLASVLGSQDKYEAAEEMHQRVLESREKVLGKEHPVTLSTLNDLASVLHSQGKYEAAEEMHRKALEGQEKAPGKEHPDTLTTLNNLASVLGSQDKYEAAGEMHQRVLESREKVLGKEHPDTLTTLNNLASVLDSQGKYEAAGEMHRRVLESREKILGMEHPDTLAGSNNLAILLHEQKR</sequence>
<dbReference type="SMART" id="SM00028">
    <property type="entry name" value="TPR"/>
    <property type="match status" value="7"/>
</dbReference>
<dbReference type="AlphaFoldDB" id="A0A9P8L3H5"/>
<dbReference type="PRINTS" id="PR00381">
    <property type="entry name" value="KINESINLIGHT"/>
</dbReference>
<dbReference type="InterPro" id="IPR011990">
    <property type="entry name" value="TPR-like_helical_dom_sf"/>
</dbReference>
<proteinExistence type="predicted"/>
<dbReference type="Pfam" id="PF13424">
    <property type="entry name" value="TPR_12"/>
    <property type="match status" value="4"/>
</dbReference>
<dbReference type="InterPro" id="IPR027417">
    <property type="entry name" value="P-loop_NTPase"/>
</dbReference>